<feature type="domain" description="RRM" evidence="2">
    <location>
        <begin position="252"/>
        <end position="324"/>
    </location>
</feature>
<feature type="domain" description="RRM" evidence="2">
    <location>
        <begin position="26"/>
        <end position="105"/>
    </location>
</feature>
<dbReference type="Gene3D" id="3.30.70.330">
    <property type="match status" value="3"/>
</dbReference>
<proteinExistence type="predicted"/>
<dbReference type="STRING" id="1198029.A0A1U7LUH3"/>
<accession>A0A1U7LUH3</accession>
<protein>
    <submittedName>
        <fullName evidence="3">Nuclear and cytoplasmic polyadenylated RNA-binding protein PUB1</fullName>
    </submittedName>
</protein>
<dbReference type="InterPro" id="IPR035979">
    <property type="entry name" value="RBD_domain_sf"/>
</dbReference>
<dbReference type="InterPro" id="IPR012677">
    <property type="entry name" value="Nucleotide-bd_a/b_plait_sf"/>
</dbReference>
<dbReference type="SUPFAM" id="SSF54928">
    <property type="entry name" value="RNA-binding domain, RBD"/>
    <property type="match status" value="3"/>
</dbReference>
<dbReference type="EMBL" id="LXFE01000224">
    <property type="protein sequence ID" value="OLL26192.1"/>
    <property type="molecule type" value="Genomic_DNA"/>
</dbReference>
<comment type="caution">
    <text evidence="3">The sequence shown here is derived from an EMBL/GenBank/DDBJ whole genome shotgun (WGS) entry which is preliminary data.</text>
</comment>
<evidence type="ECO:0000259" key="2">
    <source>
        <dbReference type="PROSITE" id="PS50102"/>
    </source>
</evidence>
<keyword evidence="1" id="KW-0694">RNA-binding</keyword>
<organism evidence="3 4">
    <name type="scientific">Neolecta irregularis (strain DAH-3)</name>
    <dbReference type="NCBI Taxonomy" id="1198029"/>
    <lineage>
        <taxon>Eukaryota</taxon>
        <taxon>Fungi</taxon>
        <taxon>Dikarya</taxon>
        <taxon>Ascomycota</taxon>
        <taxon>Taphrinomycotina</taxon>
        <taxon>Neolectales</taxon>
        <taxon>Neolectaceae</taxon>
        <taxon>Neolecta</taxon>
    </lineage>
</organism>
<evidence type="ECO:0000313" key="3">
    <source>
        <dbReference type="EMBL" id="OLL26192.1"/>
    </source>
</evidence>
<dbReference type="PANTHER" id="PTHR48038">
    <property type="entry name" value="RIBONUCLEOPROTEIN RB97D"/>
    <property type="match status" value="1"/>
</dbReference>
<keyword evidence="4" id="KW-1185">Reference proteome</keyword>
<dbReference type="OMA" id="NEIRVNW"/>
<evidence type="ECO:0000313" key="4">
    <source>
        <dbReference type="Proteomes" id="UP000186594"/>
    </source>
</evidence>
<evidence type="ECO:0000256" key="1">
    <source>
        <dbReference type="PROSITE-ProRule" id="PRU00176"/>
    </source>
</evidence>
<dbReference type="PANTHER" id="PTHR48038:SF1">
    <property type="entry name" value="RIBONUCLEOPROTEIN RB97D"/>
    <property type="match status" value="1"/>
</dbReference>
<gene>
    <name evidence="3" type="ORF">NEOLI_003581</name>
</gene>
<dbReference type="Proteomes" id="UP000186594">
    <property type="component" value="Unassembled WGS sequence"/>
</dbReference>
<sequence length="394" mass="43804">MASTINRAEQDNPVVAAGGVEQKQLANLYVGNLSHRVDENMLKEIFLTAGSIKNVKIIHDRNQTFQGVNYGFVEFDDPAAANLALTTLNGRRIFDQDIRVNWAYQGGSQQKEDTSSTNHYHIFVGDLSSEVNDEELGRHFAKFPSLSEARVMWDTSTGRSRGYGFVAFRERHDAEQVLGSMQGEYISGRQIRVNWANQKNKLPAQQQMPQMGGLMYTQGPTATGEPMPQMPGPQANMQNYTFIYNQAPPFNCTVYVGNITQFTTQNDLIPHFQQFGYISEIRMQADRGFAFVKYENHEQATAAICALNGTWIHGRAIKLSWGKERPPNGAQPMYPATAGGAGFYQNPYQQGGYGREDSSGVAAAYPQQYTAYQQQAAAQQMYYGGGPQAPGRKA</sequence>
<dbReference type="Pfam" id="PF00076">
    <property type="entry name" value="RRM_1"/>
    <property type="match status" value="3"/>
</dbReference>
<dbReference type="AlphaFoldDB" id="A0A1U7LUH3"/>
<dbReference type="SMART" id="SM00360">
    <property type="entry name" value="RRM"/>
    <property type="match status" value="3"/>
</dbReference>
<reference evidence="3 4" key="1">
    <citation type="submission" date="2016-04" db="EMBL/GenBank/DDBJ databases">
        <title>Evolutionary innovation and constraint leading to complex multicellularity in the Ascomycota.</title>
        <authorList>
            <person name="Cisse O."/>
            <person name="Nguyen A."/>
            <person name="Hewitt D.A."/>
            <person name="Jedd G."/>
            <person name="Stajich J.E."/>
        </authorList>
    </citation>
    <scope>NUCLEOTIDE SEQUENCE [LARGE SCALE GENOMIC DNA]</scope>
    <source>
        <strain evidence="3 4">DAH-3</strain>
    </source>
</reference>
<dbReference type="GO" id="GO:0003723">
    <property type="term" value="F:RNA binding"/>
    <property type="evidence" value="ECO:0007669"/>
    <property type="project" value="UniProtKB-UniRule"/>
</dbReference>
<dbReference type="PROSITE" id="PS50102">
    <property type="entry name" value="RRM"/>
    <property type="match status" value="3"/>
</dbReference>
<feature type="domain" description="RRM" evidence="2">
    <location>
        <begin position="120"/>
        <end position="198"/>
    </location>
</feature>
<dbReference type="InterPro" id="IPR000504">
    <property type="entry name" value="RRM_dom"/>
</dbReference>
<name>A0A1U7LUH3_NEOID</name>
<dbReference type="OrthoDB" id="8093034at2759"/>